<feature type="compositionally biased region" description="Acidic residues" evidence="1">
    <location>
        <begin position="59"/>
        <end position="77"/>
    </location>
</feature>
<dbReference type="AlphaFoldDB" id="A0A4Q4PWC4"/>
<organism evidence="2 3">
    <name type="scientific">Alternaria arborescens</name>
    <dbReference type="NCBI Taxonomy" id="156630"/>
    <lineage>
        <taxon>Eukaryota</taxon>
        <taxon>Fungi</taxon>
        <taxon>Dikarya</taxon>
        <taxon>Ascomycota</taxon>
        <taxon>Pezizomycotina</taxon>
        <taxon>Dothideomycetes</taxon>
        <taxon>Pleosporomycetidae</taxon>
        <taxon>Pleosporales</taxon>
        <taxon>Pleosporineae</taxon>
        <taxon>Pleosporaceae</taxon>
        <taxon>Alternaria</taxon>
        <taxon>Alternaria sect. Alternaria</taxon>
    </lineage>
</organism>
<evidence type="ECO:0000313" key="2">
    <source>
        <dbReference type="EMBL" id="RYO22988.1"/>
    </source>
</evidence>
<proteinExistence type="predicted"/>
<evidence type="ECO:0000256" key="1">
    <source>
        <dbReference type="SAM" id="MobiDB-lite"/>
    </source>
</evidence>
<keyword evidence="3" id="KW-1185">Reference proteome</keyword>
<accession>A0A4Q4PWC4</accession>
<sequence>MSNSSSASPTGVRHPSEAPSETVPPASRPLSLSSSSSPASESSSSRSSSASRILQDTETTAEDELIASQMLDDDERAELDKTGSVAQTSESVPQSIAKSKNKGAVEHEYANSLLDAYDEVWPDAGKAKPISPTKHVVPGGLRRISIPLY</sequence>
<feature type="compositionally biased region" description="Low complexity" evidence="1">
    <location>
        <begin position="28"/>
        <end position="52"/>
    </location>
</feature>
<name>A0A4Q4PWC4_9PLEO</name>
<evidence type="ECO:0000313" key="3">
    <source>
        <dbReference type="Proteomes" id="UP000293823"/>
    </source>
</evidence>
<dbReference type="Proteomes" id="UP000293823">
    <property type="component" value="Unassembled WGS sequence"/>
</dbReference>
<feature type="compositionally biased region" description="Polar residues" evidence="1">
    <location>
        <begin position="84"/>
        <end position="98"/>
    </location>
</feature>
<comment type="caution">
    <text evidence="2">The sequence shown here is derived from an EMBL/GenBank/DDBJ whole genome shotgun (WGS) entry which is preliminary data.</text>
</comment>
<protein>
    <submittedName>
        <fullName evidence="2">Uncharacterized protein</fullName>
    </submittedName>
</protein>
<reference evidence="3" key="1">
    <citation type="journal article" date="2019" name="bioRxiv">
        <title>Genomics, evolutionary history and diagnostics of the Alternaria alternata species group including apple and Asian pear pathotypes.</title>
        <authorList>
            <person name="Armitage A.D."/>
            <person name="Cockerton H.M."/>
            <person name="Sreenivasaprasad S."/>
            <person name="Woodhall J.W."/>
            <person name="Lane C.R."/>
            <person name="Harrison R.J."/>
            <person name="Clarkson J.P."/>
        </authorList>
    </citation>
    <scope>NUCLEOTIDE SEQUENCE [LARGE SCALE GENOMIC DNA]</scope>
    <source>
        <strain evidence="3">RGR 97.0016</strain>
    </source>
</reference>
<dbReference type="EMBL" id="PEJP01000126">
    <property type="protein sequence ID" value="RYO22988.1"/>
    <property type="molecule type" value="Genomic_DNA"/>
</dbReference>
<feature type="region of interest" description="Disordered" evidence="1">
    <location>
        <begin position="1"/>
        <end position="103"/>
    </location>
</feature>
<gene>
    <name evidence="2" type="ORF">AA0113_g12739</name>
</gene>